<dbReference type="GO" id="GO:0045116">
    <property type="term" value="P:protein neddylation"/>
    <property type="evidence" value="ECO:0007669"/>
    <property type="project" value="TreeGrafter"/>
</dbReference>
<dbReference type="GeneID" id="111006635"/>
<evidence type="ECO:0000256" key="1">
    <source>
        <dbReference type="RuleBase" id="RU410713"/>
    </source>
</evidence>
<dbReference type="GO" id="GO:0097602">
    <property type="term" value="F:cullin family protein binding"/>
    <property type="evidence" value="ECO:0007669"/>
    <property type="project" value="TreeGrafter"/>
</dbReference>
<dbReference type="GO" id="GO:0032182">
    <property type="term" value="F:ubiquitin-like protein binding"/>
    <property type="evidence" value="ECO:0007669"/>
    <property type="project" value="TreeGrafter"/>
</dbReference>
<dbReference type="AlphaFoldDB" id="A0A6J1BYJ7"/>
<evidence type="ECO:0000313" key="3">
    <source>
        <dbReference type="Proteomes" id="UP000504603"/>
    </source>
</evidence>
<dbReference type="InterPro" id="IPR005176">
    <property type="entry name" value="PONY_dom"/>
</dbReference>
<dbReference type="InterPro" id="IPR042460">
    <property type="entry name" value="DCN1-like_PONY"/>
</dbReference>
<protein>
    <recommendedName>
        <fullName evidence="1">Defective in cullin neddylation protein</fullName>
    </recommendedName>
</protein>
<dbReference type="InterPro" id="IPR014764">
    <property type="entry name" value="DCN-prot"/>
</dbReference>
<dbReference type="GO" id="GO:0000151">
    <property type="term" value="C:ubiquitin ligase complex"/>
    <property type="evidence" value="ECO:0007669"/>
    <property type="project" value="TreeGrafter"/>
</dbReference>
<dbReference type="OrthoDB" id="286637at2759"/>
<organism evidence="3 4">
    <name type="scientific">Momordica charantia</name>
    <name type="common">Bitter gourd</name>
    <name type="synonym">Balsam pear</name>
    <dbReference type="NCBI Taxonomy" id="3673"/>
    <lineage>
        <taxon>Eukaryota</taxon>
        <taxon>Viridiplantae</taxon>
        <taxon>Streptophyta</taxon>
        <taxon>Embryophyta</taxon>
        <taxon>Tracheophyta</taxon>
        <taxon>Spermatophyta</taxon>
        <taxon>Magnoliopsida</taxon>
        <taxon>eudicotyledons</taxon>
        <taxon>Gunneridae</taxon>
        <taxon>Pentapetalae</taxon>
        <taxon>rosids</taxon>
        <taxon>fabids</taxon>
        <taxon>Cucurbitales</taxon>
        <taxon>Cucurbitaceae</taxon>
        <taxon>Momordiceae</taxon>
        <taxon>Momordica</taxon>
    </lineage>
</organism>
<dbReference type="PROSITE" id="PS51229">
    <property type="entry name" value="DCUN1"/>
    <property type="match status" value="1"/>
</dbReference>
<dbReference type="PANTHER" id="PTHR12281:SF31">
    <property type="entry name" value="DCN1-LIKE PROTEIN 3"/>
    <property type="match status" value="1"/>
</dbReference>
<dbReference type="Proteomes" id="UP000504603">
    <property type="component" value="Unplaced"/>
</dbReference>
<gene>
    <name evidence="4" type="primary">LOC111006635</name>
</gene>
<accession>A0A6J1BYJ7</accession>
<dbReference type="PANTHER" id="PTHR12281">
    <property type="entry name" value="RP42 RELATED"/>
    <property type="match status" value="1"/>
</dbReference>
<name>A0A6J1BYJ7_MOMCH</name>
<evidence type="ECO:0000259" key="2">
    <source>
        <dbReference type="PROSITE" id="PS51229"/>
    </source>
</evidence>
<proteinExistence type="predicted"/>
<dbReference type="KEGG" id="mcha:111006635"/>
<dbReference type="FunFam" id="1.10.238.200:FF:000006">
    <property type="entry name" value="Defective in cullin neddylation protein"/>
    <property type="match status" value="1"/>
</dbReference>
<keyword evidence="3" id="KW-1185">Reference proteome</keyword>
<dbReference type="RefSeq" id="XP_022134354.1">
    <property type="nucleotide sequence ID" value="XM_022278662.1"/>
</dbReference>
<dbReference type="Gene3D" id="1.10.238.200">
    <property type="entry name" value="Cullin, PONY binding domain"/>
    <property type="match status" value="1"/>
</dbReference>
<comment type="function">
    <text evidence="1">Neddylation of cullins play an essential role in the regulation of SCF-type complexes activity.</text>
</comment>
<feature type="domain" description="DCUN1" evidence="2">
    <location>
        <begin position="1"/>
        <end position="184"/>
    </location>
</feature>
<dbReference type="GO" id="GO:0031624">
    <property type="term" value="F:ubiquitin conjugating enzyme binding"/>
    <property type="evidence" value="ECO:0007669"/>
    <property type="project" value="TreeGrafter"/>
</dbReference>
<dbReference type="Pfam" id="PF03556">
    <property type="entry name" value="Cullin_binding"/>
    <property type="match status" value="1"/>
</dbReference>
<evidence type="ECO:0000313" key="4">
    <source>
        <dbReference type="RefSeq" id="XP_022134354.1"/>
    </source>
</evidence>
<sequence>MASAPDFLQMNRFDIVQIYRQYCDIRSQNGFCCGNEDSRHVETQIAKSSKEALAALLKYVQSSLQMGNSIVYELSKLMSYLNLMVDFSEFSRFYEFVFFVCRENGQKNITVHRAVKAWRLVLDGRFRLLNQWCNFVENNQRHNISEDTWQQVLAFSRCVHENLEGYDPEGAWPVLIDDFVEHMYRRSNTISNLQCNCGDTESQSFEDSLPGLKFFPGLKRKLPEDMQMDGMVSLGDSRTGFMELSPVTSIKKSRSMAGKPVNLEINLPASTADESMEMVRHNGAVACTKSPCAVEGCLSKGFAGLFSTRSFLRLDQERKASFT</sequence>
<reference evidence="4" key="1">
    <citation type="submission" date="2025-08" db="UniProtKB">
        <authorList>
            <consortium name="RefSeq"/>
        </authorList>
    </citation>
    <scope>IDENTIFICATION</scope>
    <source>
        <strain evidence="4">OHB3-1</strain>
    </source>
</reference>